<name>A0A7N0ZU27_KALFE</name>
<dbReference type="GO" id="GO:0010020">
    <property type="term" value="P:chloroplast fission"/>
    <property type="evidence" value="ECO:0007669"/>
    <property type="project" value="EnsemblPlants"/>
</dbReference>
<organism evidence="4 5">
    <name type="scientific">Kalanchoe fedtschenkoi</name>
    <name type="common">Lavender scallops</name>
    <name type="synonym">South American air plant</name>
    <dbReference type="NCBI Taxonomy" id="63787"/>
    <lineage>
        <taxon>Eukaryota</taxon>
        <taxon>Viridiplantae</taxon>
        <taxon>Streptophyta</taxon>
        <taxon>Embryophyta</taxon>
        <taxon>Tracheophyta</taxon>
        <taxon>Spermatophyta</taxon>
        <taxon>Magnoliopsida</taxon>
        <taxon>eudicotyledons</taxon>
        <taxon>Gunneridae</taxon>
        <taxon>Pentapetalae</taxon>
        <taxon>Saxifragales</taxon>
        <taxon>Crassulaceae</taxon>
        <taxon>Kalanchoe</taxon>
    </lineage>
</organism>
<evidence type="ECO:0000256" key="1">
    <source>
        <dbReference type="ARBA" id="ARBA00022737"/>
    </source>
</evidence>
<dbReference type="Proteomes" id="UP000594263">
    <property type="component" value="Unplaced"/>
</dbReference>
<dbReference type="InterPro" id="IPR003409">
    <property type="entry name" value="MORN"/>
</dbReference>
<keyword evidence="3" id="KW-1133">Transmembrane helix</keyword>
<evidence type="ECO:0000313" key="5">
    <source>
        <dbReference type="Proteomes" id="UP000594263"/>
    </source>
</evidence>
<accession>A0A7N0ZU27</accession>
<dbReference type="AlphaFoldDB" id="A0A7N0ZU27"/>
<dbReference type="SUPFAM" id="SSF82185">
    <property type="entry name" value="Histone H3 K4-specific methyltransferase SET7/9 N-terminal domain"/>
    <property type="match status" value="1"/>
</dbReference>
<reference evidence="4" key="1">
    <citation type="submission" date="2021-01" db="UniProtKB">
        <authorList>
            <consortium name="EnsemblPlants"/>
        </authorList>
    </citation>
    <scope>IDENTIFICATION</scope>
</reference>
<dbReference type="GO" id="GO:0005829">
    <property type="term" value="C:cytosol"/>
    <property type="evidence" value="ECO:0007669"/>
    <property type="project" value="TreeGrafter"/>
</dbReference>
<protein>
    <recommendedName>
        <fullName evidence="6">Protein ACCUMULATION AND REPLICATION OF CHLOROPLASTS 3</fullName>
    </recommendedName>
</protein>
<dbReference type="SMART" id="SM00698">
    <property type="entry name" value="MORN"/>
    <property type="match status" value="4"/>
</dbReference>
<dbReference type="Gene3D" id="2.20.110.10">
    <property type="entry name" value="Histone H3 K4-specific methyltransferase SET7/9 N-terminal domain"/>
    <property type="match status" value="2"/>
</dbReference>
<keyword evidence="3" id="KW-0472">Membrane</keyword>
<evidence type="ECO:0008006" key="6">
    <source>
        <dbReference type="Google" id="ProtNLM"/>
    </source>
</evidence>
<keyword evidence="3" id="KW-0812">Transmembrane</keyword>
<dbReference type="SUPFAM" id="SSF52490">
    <property type="entry name" value="Tubulin nucleotide-binding domain-like"/>
    <property type="match status" value="1"/>
</dbReference>
<dbReference type="OMA" id="PIRFWTM"/>
<dbReference type="InterPro" id="IPR036525">
    <property type="entry name" value="Tubulin/FtsZ_GTPase_sf"/>
</dbReference>
<evidence type="ECO:0000313" key="4">
    <source>
        <dbReference type="EnsemblPlants" id="Kaladp0036s0174.1.v1.1"/>
    </source>
</evidence>
<dbReference type="Gene3D" id="3.40.50.1440">
    <property type="entry name" value="Tubulin/FtsZ, GTPase domain"/>
    <property type="match status" value="1"/>
</dbReference>
<evidence type="ECO:0000256" key="3">
    <source>
        <dbReference type="SAM" id="Phobius"/>
    </source>
</evidence>
<feature type="region of interest" description="Disordered" evidence="2">
    <location>
        <begin position="552"/>
        <end position="594"/>
    </location>
</feature>
<dbReference type="PANTHER" id="PTHR43215:SF15">
    <property type="entry name" value="PROTEIN ACCUMULATION AND REPLICATION OF CHLOROPLASTS 3, CHLOROPLASTIC"/>
    <property type="match status" value="1"/>
</dbReference>
<proteinExistence type="predicted"/>
<dbReference type="Gramene" id="Kaladp0036s0174.1.v1.1">
    <property type="protein sequence ID" value="Kaladp0036s0174.1.v1.1"/>
    <property type="gene ID" value="Kaladp0036s0174.v1.1"/>
</dbReference>
<keyword evidence="5" id="KW-1185">Reference proteome</keyword>
<dbReference type="GO" id="GO:0098562">
    <property type="term" value="C:cytoplasmic side of membrane"/>
    <property type="evidence" value="ECO:0007669"/>
    <property type="project" value="EnsemblPlants"/>
</dbReference>
<sequence length="879" mass="98385">MKYSVMRCLHSGRLQSHDDSHLMCLPCINFWLFFKTALETGPLTSTTSENTLNVRVVLALAVSFVLVFHTLDKKKSKAFCFIMGRIPFWFHGLNNNGPIGPISTIYNKRLSAIFSFGREMAIPAELPISSGFLRSISCPRFSKRASPSSLNSGVVFTSRRRWWCKKLIRVSAGGSVKDGNVHDFSYRELCRGEFWEHSDFVEVIGIGSKRDAVLDFCMESTFQSNAPLRFWNIIRRESDKVQLQQRLLEKDVVLPVADAVPSIQTSRKAIILVACSGYGVDNIAAIDVVKKVRSGNGYAIAIVLKPFSFEGQRRRNEVESLIDELQKHVNLCLDIDTDLLLNEDFLTLDEAVKTANNAVNLAINSISVLLSASQRRYIVWEDDILRELEVSRLVETLECNMEAKIGFGSGYNIKASIFQAVYDCPFIGGGVKDSTRMAICIVGTSVEMTEKELLAFLRTFRRSTGYMNEIIISNTCEPSLEPNLLMTTVIAIGQRVPEEGNIFSKIAQKIPFMCNLMRKHEEQQDLRKKGTLPPEMNQPNLIDELDISNVPNMVPVNSTSNGPDTQSDKFQTQQSRKADKIYPAEESPSFSRDPLFSRNLGPGYAIAQEWAKESSALSSPLAADHLNSFYLPVGVRQTEKSKFVSSTQTNEPSMDSEISDDFAAESVVNDNAPPWSALTDASVEAVKSFYNSASIIVAGKQPDPPIKQGGLSVRAASMLEAERDVPKIWSPVIEMQYRGGVYKGRCQGGLPEGKGRLTLQDGSIYDGLWHNGKKAGSGTFYFRNGDLFQGSWREDLMHGKGWFYFHTGDRWFANFWKGKANGEGRFYSKSGDIFFGHFQDGLRHGQFICINVEGTRWKEVWDQGALLSREPIDFDSDVD</sequence>
<keyword evidence="1" id="KW-0677">Repeat</keyword>
<dbReference type="PANTHER" id="PTHR43215">
    <property type="entry name" value="RADIAL SPOKE HEAD 1 HOMOLOG"/>
    <property type="match status" value="1"/>
</dbReference>
<dbReference type="EnsemblPlants" id="Kaladp0036s0174.1.v1.1">
    <property type="protein sequence ID" value="Kaladp0036s0174.1.v1.1"/>
    <property type="gene ID" value="Kaladp0036s0174.v1.1"/>
</dbReference>
<dbReference type="GO" id="GO:0009570">
    <property type="term" value="C:chloroplast stroma"/>
    <property type="evidence" value="ECO:0007669"/>
    <property type="project" value="EnsemblPlants"/>
</dbReference>
<evidence type="ECO:0000256" key="2">
    <source>
        <dbReference type="SAM" id="MobiDB-lite"/>
    </source>
</evidence>
<feature type="compositionally biased region" description="Polar residues" evidence="2">
    <location>
        <begin position="552"/>
        <end position="575"/>
    </location>
</feature>
<dbReference type="GO" id="GO:0009707">
    <property type="term" value="C:chloroplast outer membrane"/>
    <property type="evidence" value="ECO:0007669"/>
    <property type="project" value="EnsemblPlants"/>
</dbReference>
<dbReference type="Pfam" id="PF02493">
    <property type="entry name" value="MORN"/>
    <property type="match status" value="5"/>
</dbReference>
<feature type="transmembrane region" description="Helical" evidence="3">
    <location>
        <begin position="50"/>
        <end position="68"/>
    </location>
</feature>